<evidence type="ECO:0000256" key="5">
    <source>
        <dbReference type="ARBA" id="ARBA00022705"/>
    </source>
</evidence>
<sequence>MSGLKHLSDGIARSVAAGGLAPVYLLWGADQTSISAAVALLRDAALRPGGVSTGMEAFNHEQFDAPYVLSAAEVLNACGQVPMMGDRRLVELSSPEDWGRHKRAEELDGDVKAPESKRDDAIAALIDYFDAPNPSTVLVVTSSGINGTSKLVKAAKKAKHVVECQMAPAGEGEAASELLSEAQRRQLPLSQAGAHALVGAVGTSLSELIPALERAVAFSGGARVEREHVEAVVATTREANAFDLTDAIGRSDHTQALEILARMFHTGEKDSGQAMKLLGLLLWQTRRLCTVKFARDPAAALNSKPYAVRKLQDQASGFDEDRLRAAYAGLARLDADLKGGSKLAYESPYIALQRWVLDTCGALPLVDPRGAS</sequence>
<dbReference type="Proteomes" id="UP000238823">
    <property type="component" value="Unassembled WGS sequence"/>
</dbReference>
<evidence type="ECO:0000256" key="7">
    <source>
        <dbReference type="ARBA" id="ARBA00034754"/>
    </source>
</evidence>
<dbReference type="Pfam" id="PF06144">
    <property type="entry name" value="DNA_pol3_delta"/>
    <property type="match status" value="1"/>
</dbReference>
<dbReference type="GO" id="GO:0003677">
    <property type="term" value="F:DNA binding"/>
    <property type="evidence" value="ECO:0007669"/>
    <property type="project" value="InterPro"/>
</dbReference>
<dbReference type="Gene3D" id="3.40.50.300">
    <property type="entry name" value="P-loop containing nucleotide triphosphate hydrolases"/>
    <property type="match status" value="1"/>
</dbReference>
<gene>
    <name evidence="11" type="ORF">ENSA7_32600</name>
</gene>
<name>A0A2S9YPM0_9BACT</name>
<dbReference type="GO" id="GO:0003887">
    <property type="term" value="F:DNA-directed DNA polymerase activity"/>
    <property type="evidence" value="ECO:0007669"/>
    <property type="project" value="UniProtKB-KW"/>
</dbReference>
<dbReference type="SUPFAM" id="SSF48019">
    <property type="entry name" value="post-AAA+ oligomerization domain-like"/>
    <property type="match status" value="1"/>
</dbReference>
<dbReference type="PANTHER" id="PTHR34388:SF1">
    <property type="entry name" value="DNA POLYMERASE III SUBUNIT DELTA"/>
    <property type="match status" value="1"/>
</dbReference>
<comment type="caution">
    <text evidence="11">The sequence shown here is derived from an EMBL/GenBank/DDBJ whole genome shotgun (WGS) entry which is preliminary data.</text>
</comment>
<dbReference type="InterPro" id="IPR008921">
    <property type="entry name" value="DNA_pol3_clamp-load_cplx_C"/>
</dbReference>
<organism evidence="11 12">
    <name type="scientific">Enhygromyxa salina</name>
    <dbReference type="NCBI Taxonomy" id="215803"/>
    <lineage>
        <taxon>Bacteria</taxon>
        <taxon>Pseudomonadati</taxon>
        <taxon>Myxococcota</taxon>
        <taxon>Polyangia</taxon>
        <taxon>Nannocystales</taxon>
        <taxon>Nannocystaceae</taxon>
        <taxon>Enhygromyxa</taxon>
    </lineage>
</organism>
<dbReference type="InterPro" id="IPR010372">
    <property type="entry name" value="DNA_pol3_delta_N"/>
</dbReference>
<evidence type="ECO:0000313" key="11">
    <source>
        <dbReference type="EMBL" id="PRQ07036.1"/>
    </source>
</evidence>
<dbReference type="AlphaFoldDB" id="A0A2S9YPM0"/>
<dbReference type="InterPro" id="IPR005790">
    <property type="entry name" value="DNA_polIII_delta"/>
</dbReference>
<keyword evidence="3" id="KW-0808">Transferase</keyword>
<dbReference type="Pfam" id="PF21694">
    <property type="entry name" value="DNA_pol3_delta_C"/>
    <property type="match status" value="1"/>
</dbReference>
<keyword evidence="4" id="KW-0548">Nucleotidyltransferase</keyword>
<dbReference type="SUPFAM" id="SSF52540">
    <property type="entry name" value="P-loop containing nucleoside triphosphate hydrolases"/>
    <property type="match status" value="1"/>
</dbReference>
<dbReference type="InterPro" id="IPR048466">
    <property type="entry name" value="DNA_pol3_delta-like_C"/>
</dbReference>
<feature type="domain" description="DNA polymerase III delta N-terminal" evidence="9">
    <location>
        <begin position="24"/>
        <end position="165"/>
    </location>
</feature>
<dbReference type="PANTHER" id="PTHR34388">
    <property type="entry name" value="DNA POLYMERASE III SUBUNIT DELTA"/>
    <property type="match status" value="1"/>
</dbReference>
<comment type="catalytic activity">
    <reaction evidence="8">
        <text>DNA(n) + a 2'-deoxyribonucleoside 5'-triphosphate = DNA(n+1) + diphosphate</text>
        <dbReference type="Rhea" id="RHEA:22508"/>
        <dbReference type="Rhea" id="RHEA-COMP:17339"/>
        <dbReference type="Rhea" id="RHEA-COMP:17340"/>
        <dbReference type="ChEBI" id="CHEBI:33019"/>
        <dbReference type="ChEBI" id="CHEBI:61560"/>
        <dbReference type="ChEBI" id="CHEBI:173112"/>
        <dbReference type="EC" id="2.7.7.7"/>
    </reaction>
</comment>
<evidence type="ECO:0000256" key="1">
    <source>
        <dbReference type="ARBA" id="ARBA00012417"/>
    </source>
</evidence>
<dbReference type="RefSeq" id="WP_106090261.1">
    <property type="nucleotide sequence ID" value="NZ_PVNL01000060.1"/>
</dbReference>
<dbReference type="NCBIfam" id="TIGR01128">
    <property type="entry name" value="holA"/>
    <property type="match status" value="1"/>
</dbReference>
<proteinExistence type="inferred from homology"/>
<accession>A0A2S9YPM0</accession>
<dbReference type="OrthoDB" id="9769782at2"/>
<dbReference type="GO" id="GO:0009360">
    <property type="term" value="C:DNA polymerase III complex"/>
    <property type="evidence" value="ECO:0007669"/>
    <property type="project" value="InterPro"/>
</dbReference>
<evidence type="ECO:0000256" key="2">
    <source>
        <dbReference type="ARBA" id="ARBA00017703"/>
    </source>
</evidence>
<evidence type="ECO:0000313" key="12">
    <source>
        <dbReference type="Proteomes" id="UP000238823"/>
    </source>
</evidence>
<evidence type="ECO:0000259" key="10">
    <source>
        <dbReference type="Pfam" id="PF21694"/>
    </source>
</evidence>
<dbReference type="EMBL" id="PVNL01000060">
    <property type="protein sequence ID" value="PRQ07036.1"/>
    <property type="molecule type" value="Genomic_DNA"/>
</dbReference>
<evidence type="ECO:0000256" key="6">
    <source>
        <dbReference type="ARBA" id="ARBA00022932"/>
    </source>
</evidence>
<reference evidence="11 12" key="1">
    <citation type="submission" date="2018-03" db="EMBL/GenBank/DDBJ databases">
        <title>Draft Genome Sequences of the Obligatory Marine Myxobacteria Enhygromyxa salina SWB007.</title>
        <authorList>
            <person name="Poehlein A."/>
            <person name="Moghaddam J.A."/>
            <person name="Harms H."/>
            <person name="Alanjari M."/>
            <person name="Koenig G.M."/>
            <person name="Daniel R."/>
            <person name="Schaeberle T.F."/>
        </authorList>
    </citation>
    <scope>NUCLEOTIDE SEQUENCE [LARGE SCALE GENOMIC DNA]</scope>
    <source>
        <strain evidence="11 12">SWB007</strain>
    </source>
</reference>
<dbReference type="GO" id="GO:0006261">
    <property type="term" value="P:DNA-templated DNA replication"/>
    <property type="evidence" value="ECO:0007669"/>
    <property type="project" value="TreeGrafter"/>
</dbReference>
<comment type="similarity">
    <text evidence="7">Belongs to the DNA polymerase HolA subunit family.</text>
</comment>
<evidence type="ECO:0000256" key="4">
    <source>
        <dbReference type="ARBA" id="ARBA00022695"/>
    </source>
</evidence>
<protein>
    <recommendedName>
        <fullName evidence="2">DNA polymerase III subunit delta</fullName>
        <ecNumber evidence="1">2.7.7.7</ecNumber>
    </recommendedName>
</protein>
<feature type="domain" description="DNA polymerase III delta subunit-like C-terminal" evidence="10">
    <location>
        <begin position="238"/>
        <end position="341"/>
    </location>
</feature>
<dbReference type="InterPro" id="IPR027417">
    <property type="entry name" value="P-loop_NTPase"/>
</dbReference>
<evidence type="ECO:0000256" key="3">
    <source>
        <dbReference type="ARBA" id="ARBA00022679"/>
    </source>
</evidence>
<evidence type="ECO:0000259" key="9">
    <source>
        <dbReference type="Pfam" id="PF06144"/>
    </source>
</evidence>
<dbReference type="EC" id="2.7.7.7" evidence="1"/>
<evidence type="ECO:0000256" key="8">
    <source>
        <dbReference type="ARBA" id="ARBA00049244"/>
    </source>
</evidence>
<keyword evidence="5" id="KW-0235">DNA replication</keyword>
<keyword evidence="6" id="KW-0239">DNA-directed DNA polymerase</keyword>
<dbReference type="Gene3D" id="1.20.272.10">
    <property type="match status" value="1"/>
</dbReference>